<organism evidence="1 2">
    <name type="scientific">Aegilops tauschii subsp. strangulata</name>
    <name type="common">Goatgrass</name>
    <dbReference type="NCBI Taxonomy" id="200361"/>
    <lineage>
        <taxon>Eukaryota</taxon>
        <taxon>Viridiplantae</taxon>
        <taxon>Streptophyta</taxon>
        <taxon>Embryophyta</taxon>
        <taxon>Tracheophyta</taxon>
        <taxon>Spermatophyta</taxon>
        <taxon>Magnoliopsida</taxon>
        <taxon>Liliopsida</taxon>
        <taxon>Poales</taxon>
        <taxon>Poaceae</taxon>
        <taxon>BOP clade</taxon>
        <taxon>Pooideae</taxon>
        <taxon>Triticodae</taxon>
        <taxon>Triticeae</taxon>
        <taxon>Triticinae</taxon>
        <taxon>Aegilops</taxon>
    </lineage>
</organism>
<proteinExistence type="predicted"/>
<dbReference type="AlphaFoldDB" id="A0A453J483"/>
<evidence type="ECO:0000313" key="1">
    <source>
        <dbReference type="EnsemblPlants" id="AET4Gv20791700.3"/>
    </source>
</evidence>
<name>A0A453J483_AEGTS</name>
<sequence length="151" mass="16518">MAFLLRCSPPPPRLNARGRNIRTAEICQKRFVKRGTIVFLCPRRALYEPAPARLLLYAEGIHVLYVGVSFFLVTCGGRGLATRPCDARKLSKTSHPIKGRGTTTGRIAPTIFPQIASLPLSLPHRLPLVSIAPPPHLLAQPHRLPLSGGFS</sequence>
<accession>A0A453J483</accession>
<protein>
    <submittedName>
        <fullName evidence="1">Uncharacterized protein</fullName>
    </submittedName>
</protein>
<reference evidence="1" key="3">
    <citation type="journal article" date="2017" name="Nature">
        <title>Genome sequence of the progenitor of the wheat D genome Aegilops tauschii.</title>
        <authorList>
            <person name="Luo M.C."/>
            <person name="Gu Y.Q."/>
            <person name="Puiu D."/>
            <person name="Wang H."/>
            <person name="Twardziok S.O."/>
            <person name="Deal K.R."/>
            <person name="Huo N."/>
            <person name="Zhu T."/>
            <person name="Wang L."/>
            <person name="Wang Y."/>
            <person name="McGuire P.E."/>
            <person name="Liu S."/>
            <person name="Long H."/>
            <person name="Ramasamy R.K."/>
            <person name="Rodriguez J.C."/>
            <person name="Van S.L."/>
            <person name="Yuan L."/>
            <person name="Wang Z."/>
            <person name="Xia Z."/>
            <person name="Xiao L."/>
            <person name="Anderson O.D."/>
            <person name="Ouyang S."/>
            <person name="Liang Y."/>
            <person name="Zimin A.V."/>
            <person name="Pertea G."/>
            <person name="Qi P."/>
            <person name="Bennetzen J.L."/>
            <person name="Dai X."/>
            <person name="Dawson M.W."/>
            <person name="Muller H.G."/>
            <person name="Kugler K."/>
            <person name="Rivarola-Duarte L."/>
            <person name="Spannagl M."/>
            <person name="Mayer K.F.X."/>
            <person name="Lu F.H."/>
            <person name="Bevan M.W."/>
            <person name="Leroy P."/>
            <person name="Li P."/>
            <person name="You F.M."/>
            <person name="Sun Q."/>
            <person name="Liu Z."/>
            <person name="Lyons E."/>
            <person name="Wicker T."/>
            <person name="Salzberg S.L."/>
            <person name="Devos K.M."/>
            <person name="Dvorak J."/>
        </authorList>
    </citation>
    <scope>NUCLEOTIDE SEQUENCE [LARGE SCALE GENOMIC DNA]</scope>
    <source>
        <strain evidence="1">cv. AL8/78</strain>
    </source>
</reference>
<dbReference type="EnsemblPlants" id="AET4Gv20791700.3">
    <property type="protein sequence ID" value="AET4Gv20791700.3"/>
    <property type="gene ID" value="AET4Gv20791700"/>
</dbReference>
<reference evidence="1" key="5">
    <citation type="journal article" date="2021" name="G3 (Bethesda)">
        <title>Aegilops tauschii genome assembly Aet v5.0 features greater sequence contiguity and improved annotation.</title>
        <authorList>
            <person name="Wang L."/>
            <person name="Zhu T."/>
            <person name="Rodriguez J.C."/>
            <person name="Deal K.R."/>
            <person name="Dubcovsky J."/>
            <person name="McGuire P.E."/>
            <person name="Lux T."/>
            <person name="Spannagl M."/>
            <person name="Mayer K.F.X."/>
            <person name="Baldrich P."/>
            <person name="Meyers B.C."/>
            <person name="Huo N."/>
            <person name="Gu Y.Q."/>
            <person name="Zhou H."/>
            <person name="Devos K.M."/>
            <person name="Bennetzen J.L."/>
            <person name="Unver T."/>
            <person name="Budak H."/>
            <person name="Gulick P.J."/>
            <person name="Galiba G."/>
            <person name="Kalapos B."/>
            <person name="Nelson D.R."/>
            <person name="Li P."/>
            <person name="You F.M."/>
            <person name="Luo M.C."/>
            <person name="Dvorak J."/>
        </authorList>
    </citation>
    <scope>NUCLEOTIDE SEQUENCE [LARGE SCALE GENOMIC DNA]</scope>
    <source>
        <strain evidence="1">cv. AL8/78</strain>
    </source>
</reference>
<dbReference type="Proteomes" id="UP000015105">
    <property type="component" value="Chromosome 4D"/>
</dbReference>
<reference evidence="1" key="4">
    <citation type="submission" date="2019-03" db="UniProtKB">
        <authorList>
            <consortium name="EnsemblPlants"/>
        </authorList>
    </citation>
    <scope>IDENTIFICATION</scope>
</reference>
<keyword evidence="2" id="KW-1185">Reference proteome</keyword>
<dbReference type="Gramene" id="AET4Gv20791700.3">
    <property type="protein sequence ID" value="AET4Gv20791700.3"/>
    <property type="gene ID" value="AET4Gv20791700"/>
</dbReference>
<reference evidence="2" key="1">
    <citation type="journal article" date="2014" name="Science">
        <title>Ancient hybridizations among the ancestral genomes of bread wheat.</title>
        <authorList>
            <consortium name="International Wheat Genome Sequencing Consortium,"/>
            <person name="Marcussen T."/>
            <person name="Sandve S.R."/>
            <person name="Heier L."/>
            <person name="Spannagl M."/>
            <person name="Pfeifer M."/>
            <person name="Jakobsen K.S."/>
            <person name="Wulff B.B."/>
            <person name="Steuernagel B."/>
            <person name="Mayer K.F."/>
            <person name="Olsen O.A."/>
        </authorList>
    </citation>
    <scope>NUCLEOTIDE SEQUENCE [LARGE SCALE GENOMIC DNA]</scope>
    <source>
        <strain evidence="2">cv. AL8/78</strain>
    </source>
</reference>
<evidence type="ECO:0000313" key="2">
    <source>
        <dbReference type="Proteomes" id="UP000015105"/>
    </source>
</evidence>
<reference evidence="2" key="2">
    <citation type="journal article" date="2017" name="Nat. Plants">
        <title>The Aegilops tauschii genome reveals multiple impacts of transposons.</title>
        <authorList>
            <person name="Zhao G."/>
            <person name="Zou C."/>
            <person name="Li K."/>
            <person name="Wang K."/>
            <person name="Li T."/>
            <person name="Gao L."/>
            <person name="Zhang X."/>
            <person name="Wang H."/>
            <person name="Yang Z."/>
            <person name="Liu X."/>
            <person name="Jiang W."/>
            <person name="Mao L."/>
            <person name="Kong X."/>
            <person name="Jiao Y."/>
            <person name="Jia J."/>
        </authorList>
    </citation>
    <scope>NUCLEOTIDE SEQUENCE [LARGE SCALE GENOMIC DNA]</scope>
    <source>
        <strain evidence="2">cv. AL8/78</strain>
    </source>
</reference>